<dbReference type="SMART" id="SM00132">
    <property type="entry name" value="LIM"/>
    <property type="match status" value="3"/>
</dbReference>
<dbReference type="EMBL" id="JASBNA010000002">
    <property type="protein sequence ID" value="KAK7694516.1"/>
    <property type="molecule type" value="Genomic_DNA"/>
</dbReference>
<dbReference type="InterPro" id="IPR001781">
    <property type="entry name" value="Znf_LIM"/>
</dbReference>
<keyword evidence="3 5" id="KW-0862">Zinc</keyword>
<dbReference type="PANTHER" id="PTHR24205:SF16">
    <property type="entry name" value="GH01042P-RELATED"/>
    <property type="match status" value="1"/>
</dbReference>
<feature type="compositionally biased region" description="Low complexity" evidence="6">
    <location>
        <begin position="312"/>
        <end position="344"/>
    </location>
</feature>
<evidence type="ECO:0000256" key="1">
    <source>
        <dbReference type="ARBA" id="ARBA00022723"/>
    </source>
</evidence>
<evidence type="ECO:0000256" key="5">
    <source>
        <dbReference type="PROSITE-ProRule" id="PRU00125"/>
    </source>
</evidence>
<dbReference type="PROSITE" id="PS50023">
    <property type="entry name" value="LIM_DOMAIN_2"/>
    <property type="match status" value="2"/>
</dbReference>
<dbReference type="PANTHER" id="PTHR24205">
    <property type="entry name" value="FOUR AND A HALF LIM DOMAINS PROTEIN"/>
    <property type="match status" value="1"/>
</dbReference>
<feature type="region of interest" description="Disordered" evidence="6">
    <location>
        <begin position="862"/>
        <end position="884"/>
    </location>
</feature>
<sequence>MGNRFLCRPCFVVNGGSKGDCPGCFRPVLILKAEGGFVEAAGSVWHRKCFNCDGCLKNIGDHPMVDLLGRPSCVDCFETCLKRPPRDGSTPATPNAKTDPKSNIGGMKRNNNQSREGSPTLQELEQRLGIIRSRESTPARDDIVGRLNMDTFSPKNQDSPLPTRHRSSFGRETSPKIERRSNTASVLDRYRSPEPDSSDTDAGSPRARRYSYSRLKSPDPEIDDSPVRRRLFESDIKSSSPMSANSSRHGSPKPTEAAIEEMKRRFLNQASSSPKSTAPVDLSSERTTPTRRRRSKSRSRSRPRFSDNPVSETESTHTTPRNTPTRPALKSWASTSSLKSALKSQNTGETEFSGIRSQRTGESVLPLVRSQRTGDTEFTLERDYTGTTSYLSRQRTGETVYGVQPIRRQKTGETDYSSAPIRRQKTGERDYIRRQQTGETIYPQTTGQTDYVRRQRTGDRGVRIQSTGDTTYSLRAQRTGETEVQAQRTGETNYTLRRDRTGDAEVESLLGEIPAEEPVSLIDVSIPASESSGSMSKIPIPVRRSDLSNIIGLRTSRSNTSLRQSYEASVPPTPDLSDFSDTMSTQSSGPSTPPSVSPPSRKSRSNLTKSSLDTTPTAKSTRSIAGITVPDPLPPNTRCAKCRLPLFNTKHGGKFVTVPVEPTSTGIPPKTYHTACFTCNVCGDVFEEKEGGHAVFVRDEEGACHVRCAPPEKITLRKVPITPSTALPMQSHTPSRSVPSIQTTAKYPTTSSRYDRPPPTAPPTSTNFTFPPNRFGNTNVCPECNIGVSPMERGVVPGPQGSRWHASCLICGGKEAKGRRKEMGKPGCGKKLDSAAKTDAEGRVWCRECLLLLPMELRQASPVRSPPLQPITTGSRGPFVAPQSTGTTTIARQFTGIGGNDPALLRQLTGGGLSPTRQLSSSPTKMFDGPRPGAGRYPRPKSVTGVRNVGGEGRGMFLVRQLTGGNNSFSGNDYGL</sequence>
<feature type="compositionally biased region" description="Basic residues" evidence="6">
    <location>
        <begin position="289"/>
        <end position="303"/>
    </location>
</feature>
<feature type="compositionally biased region" description="Polar residues" evidence="6">
    <location>
        <begin position="109"/>
        <end position="123"/>
    </location>
</feature>
<feature type="compositionally biased region" description="Polar residues" evidence="6">
    <location>
        <begin position="606"/>
        <end position="623"/>
    </location>
</feature>
<keyword evidence="1 5" id="KW-0479">Metal-binding</keyword>
<dbReference type="PROSITE" id="PS00478">
    <property type="entry name" value="LIM_DOMAIN_1"/>
    <property type="match status" value="1"/>
</dbReference>
<feature type="domain" description="LIM zinc-binding" evidence="7">
    <location>
        <begin position="637"/>
        <end position="715"/>
    </location>
</feature>
<dbReference type="GO" id="GO:0005634">
    <property type="term" value="C:nucleus"/>
    <property type="evidence" value="ECO:0007669"/>
    <property type="project" value="TreeGrafter"/>
</dbReference>
<evidence type="ECO:0000256" key="2">
    <source>
        <dbReference type="ARBA" id="ARBA00022737"/>
    </source>
</evidence>
<gene>
    <name evidence="8" type="ORF">QCA50_001702</name>
</gene>
<dbReference type="Pfam" id="PF00412">
    <property type="entry name" value="LIM"/>
    <property type="match status" value="1"/>
</dbReference>
<dbReference type="CDD" id="cd08368">
    <property type="entry name" value="LIM"/>
    <property type="match status" value="2"/>
</dbReference>
<feature type="compositionally biased region" description="Polar residues" evidence="6">
    <location>
        <begin position="915"/>
        <end position="924"/>
    </location>
</feature>
<evidence type="ECO:0000313" key="9">
    <source>
        <dbReference type="Proteomes" id="UP001385951"/>
    </source>
</evidence>
<feature type="region of interest" description="Disordered" evidence="6">
    <location>
        <begin position="85"/>
        <end position="256"/>
    </location>
</feature>
<organism evidence="8 9">
    <name type="scientific">Cerrena zonata</name>
    <dbReference type="NCBI Taxonomy" id="2478898"/>
    <lineage>
        <taxon>Eukaryota</taxon>
        <taxon>Fungi</taxon>
        <taxon>Dikarya</taxon>
        <taxon>Basidiomycota</taxon>
        <taxon>Agaricomycotina</taxon>
        <taxon>Agaricomycetes</taxon>
        <taxon>Polyporales</taxon>
        <taxon>Cerrenaceae</taxon>
        <taxon>Cerrena</taxon>
    </lineage>
</organism>
<dbReference type="Proteomes" id="UP001385951">
    <property type="component" value="Unassembled WGS sequence"/>
</dbReference>
<feature type="compositionally biased region" description="Basic and acidic residues" evidence="6">
    <location>
        <begin position="225"/>
        <end position="236"/>
    </location>
</feature>
<reference evidence="8 9" key="1">
    <citation type="submission" date="2022-09" db="EMBL/GenBank/DDBJ databases">
        <authorList>
            <person name="Palmer J.M."/>
        </authorList>
    </citation>
    <scope>NUCLEOTIDE SEQUENCE [LARGE SCALE GENOMIC DNA]</scope>
    <source>
        <strain evidence="8 9">DSM 7382</strain>
    </source>
</reference>
<evidence type="ECO:0000256" key="6">
    <source>
        <dbReference type="SAM" id="MobiDB-lite"/>
    </source>
</evidence>
<feature type="region of interest" description="Disordered" evidence="6">
    <location>
        <begin position="912"/>
        <end position="949"/>
    </location>
</feature>
<dbReference type="GO" id="GO:0030695">
    <property type="term" value="F:GTPase regulator activity"/>
    <property type="evidence" value="ECO:0007669"/>
    <property type="project" value="UniProtKB-ARBA"/>
</dbReference>
<dbReference type="GO" id="GO:0003712">
    <property type="term" value="F:transcription coregulator activity"/>
    <property type="evidence" value="ECO:0007669"/>
    <property type="project" value="TreeGrafter"/>
</dbReference>
<feature type="region of interest" description="Disordered" evidence="6">
    <location>
        <begin position="747"/>
        <end position="769"/>
    </location>
</feature>
<feature type="domain" description="LIM zinc-binding" evidence="7">
    <location>
        <begin position="19"/>
        <end position="83"/>
    </location>
</feature>
<name>A0AAW0GXQ0_9APHY</name>
<feature type="compositionally biased region" description="Polar residues" evidence="6">
    <location>
        <begin position="345"/>
        <end position="361"/>
    </location>
</feature>
<feature type="region of interest" description="Disordered" evidence="6">
    <location>
        <begin position="269"/>
        <end position="366"/>
    </location>
</feature>
<feature type="compositionally biased region" description="Basic and acidic residues" evidence="6">
    <location>
        <begin position="132"/>
        <end position="144"/>
    </location>
</feature>
<proteinExistence type="predicted"/>
<feature type="region of interest" description="Disordered" evidence="6">
    <location>
        <begin position="559"/>
        <end position="630"/>
    </location>
</feature>
<feature type="compositionally biased region" description="Polar residues" evidence="6">
    <location>
        <begin position="150"/>
        <end position="160"/>
    </location>
</feature>
<accession>A0AAW0GXQ0</accession>
<keyword evidence="4 5" id="KW-0440">LIM domain</keyword>
<protein>
    <recommendedName>
        <fullName evidence="7">LIM zinc-binding domain-containing protein</fullName>
    </recommendedName>
</protein>
<evidence type="ECO:0000256" key="4">
    <source>
        <dbReference type="ARBA" id="ARBA00023038"/>
    </source>
</evidence>
<evidence type="ECO:0000313" key="8">
    <source>
        <dbReference type="EMBL" id="KAK7694516.1"/>
    </source>
</evidence>
<evidence type="ECO:0000256" key="3">
    <source>
        <dbReference type="ARBA" id="ARBA00022833"/>
    </source>
</evidence>
<keyword evidence="2" id="KW-0677">Repeat</keyword>
<comment type="caution">
    <text evidence="8">The sequence shown here is derived from an EMBL/GenBank/DDBJ whole genome shotgun (WGS) entry which is preliminary data.</text>
</comment>
<dbReference type="GO" id="GO:0046872">
    <property type="term" value="F:metal ion binding"/>
    <property type="evidence" value="ECO:0007669"/>
    <property type="project" value="UniProtKB-KW"/>
</dbReference>
<dbReference type="AlphaFoldDB" id="A0AAW0GXQ0"/>
<feature type="compositionally biased region" description="Polar residues" evidence="6">
    <location>
        <begin position="237"/>
        <end position="249"/>
    </location>
</feature>
<dbReference type="Gene3D" id="2.10.110.10">
    <property type="entry name" value="Cysteine Rich Protein"/>
    <property type="match status" value="3"/>
</dbReference>
<keyword evidence="9" id="KW-1185">Reference proteome</keyword>
<evidence type="ECO:0000259" key="7">
    <source>
        <dbReference type="PROSITE" id="PS50023"/>
    </source>
</evidence>